<evidence type="ECO:0000256" key="7">
    <source>
        <dbReference type="ARBA" id="ARBA00022967"/>
    </source>
</evidence>
<dbReference type="AlphaFoldDB" id="A0A553IIX7"/>
<evidence type="ECO:0000256" key="6">
    <source>
        <dbReference type="ARBA" id="ARBA00022840"/>
    </source>
</evidence>
<organism evidence="10 11">
    <name type="scientific">Acholeplasma laidlawii</name>
    <dbReference type="NCBI Taxonomy" id="2148"/>
    <lineage>
        <taxon>Bacteria</taxon>
        <taxon>Bacillati</taxon>
        <taxon>Mycoplasmatota</taxon>
        <taxon>Mollicutes</taxon>
        <taxon>Acholeplasmatales</taxon>
        <taxon>Acholeplasmataceae</taxon>
        <taxon>Acholeplasma</taxon>
    </lineage>
</organism>
<dbReference type="InterPro" id="IPR003439">
    <property type="entry name" value="ABC_transporter-like_ATP-bd"/>
</dbReference>
<dbReference type="InterPro" id="IPR003593">
    <property type="entry name" value="AAA+_ATPase"/>
</dbReference>
<dbReference type="InterPro" id="IPR027417">
    <property type="entry name" value="P-loop_NTPase"/>
</dbReference>
<gene>
    <name evidence="10" type="ORF">FNV44_03690</name>
</gene>
<dbReference type="CDD" id="cd03216">
    <property type="entry name" value="ABC_Carb_Monos_I"/>
    <property type="match status" value="1"/>
</dbReference>
<evidence type="ECO:0000313" key="10">
    <source>
        <dbReference type="EMBL" id="TRY00157.1"/>
    </source>
</evidence>
<comment type="caution">
    <text evidence="10">The sequence shown here is derived from an EMBL/GenBank/DDBJ whole genome shotgun (WGS) entry which is preliminary data.</text>
</comment>
<keyword evidence="8" id="KW-0472">Membrane</keyword>
<dbReference type="SUPFAM" id="SSF52540">
    <property type="entry name" value="P-loop containing nucleoside triphosphate hydrolases"/>
    <property type="match status" value="2"/>
</dbReference>
<accession>A0A553IIX7</accession>
<keyword evidence="4" id="KW-0677">Repeat</keyword>
<keyword evidence="7" id="KW-1278">Translocase</keyword>
<evidence type="ECO:0000256" key="5">
    <source>
        <dbReference type="ARBA" id="ARBA00022741"/>
    </source>
</evidence>
<keyword evidence="6 10" id="KW-0067">ATP-binding</keyword>
<evidence type="ECO:0000256" key="4">
    <source>
        <dbReference type="ARBA" id="ARBA00022737"/>
    </source>
</evidence>
<evidence type="ECO:0000256" key="3">
    <source>
        <dbReference type="ARBA" id="ARBA00022475"/>
    </source>
</evidence>
<protein>
    <submittedName>
        <fullName evidence="10">ABC transporter ATP-binding protein</fullName>
    </submittedName>
</protein>
<keyword evidence="2" id="KW-0813">Transport</keyword>
<dbReference type="PROSITE" id="PS00211">
    <property type="entry name" value="ABC_TRANSPORTER_1"/>
    <property type="match status" value="1"/>
</dbReference>
<dbReference type="PROSITE" id="PS50893">
    <property type="entry name" value="ABC_TRANSPORTER_2"/>
    <property type="match status" value="2"/>
</dbReference>
<name>A0A553IIX7_ACHLA</name>
<comment type="subcellular location">
    <subcellularLocation>
        <location evidence="1">Cell membrane</location>
        <topology evidence="1">Peripheral membrane protein</topology>
    </subcellularLocation>
</comment>
<dbReference type="Proteomes" id="UP000315938">
    <property type="component" value="Unassembled WGS sequence"/>
</dbReference>
<dbReference type="PANTHER" id="PTHR43790:SF4">
    <property type="entry name" value="GUANOSINE IMPORT ATP-BINDING PROTEIN NUPO"/>
    <property type="match status" value="1"/>
</dbReference>
<dbReference type="Gene3D" id="3.40.50.300">
    <property type="entry name" value="P-loop containing nucleotide triphosphate hydrolases"/>
    <property type="match status" value="2"/>
</dbReference>
<dbReference type="InterPro" id="IPR050107">
    <property type="entry name" value="ABC_carbohydrate_import_ATPase"/>
</dbReference>
<dbReference type="CDD" id="cd03215">
    <property type="entry name" value="ABC_Carb_Monos_II"/>
    <property type="match status" value="1"/>
</dbReference>
<dbReference type="InterPro" id="IPR017871">
    <property type="entry name" value="ABC_transporter-like_CS"/>
</dbReference>
<keyword evidence="3" id="KW-1003">Cell membrane</keyword>
<evidence type="ECO:0000256" key="1">
    <source>
        <dbReference type="ARBA" id="ARBA00004202"/>
    </source>
</evidence>
<evidence type="ECO:0000313" key="11">
    <source>
        <dbReference type="Proteomes" id="UP000315938"/>
    </source>
</evidence>
<dbReference type="Pfam" id="PF00005">
    <property type="entry name" value="ABC_tran"/>
    <property type="match status" value="2"/>
</dbReference>
<dbReference type="PANTHER" id="PTHR43790">
    <property type="entry name" value="CARBOHYDRATE TRANSPORT ATP-BINDING PROTEIN MG119-RELATED"/>
    <property type="match status" value="1"/>
</dbReference>
<keyword evidence="5" id="KW-0547">Nucleotide-binding</keyword>
<dbReference type="SMART" id="SM00382">
    <property type="entry name" value="AAA"/>
    <property type="match status" value="2"/>
</dbReference>
<dbReference type="GO" id="GO:0005886">
    <property type="term" value="C:plasma membrane"/>
    <property type="evidence" value="ECO:0007669"/>
    <property type="project" value="UniProtKB-SubCell"/>
</dbReference>
<dbReference type="EMBL" id="VKID01000001">
    <property type="protein sequence ID" value="TRY00157.1"/>
    <property type="molecule type" value="Genomic_DNA"/>
</dbReference>
<sequence>MVLMKGITKRFGKLVANDSVDFEVKKGEVHALLGENGAGKSTLMSILFGLYTQDEGQIFINGELAHIKHPNDAAKYRIGMVHQHFKLVEIFSVLDNIILGSEETKNSFIVYKNARNKIMEIIEKYNLQIDLDKKISELTVGQQQKVEIIKMLYRDSDILIFDEPTAVLTPQEIKELIEIIKNFAKEGKAVILISHKLNEIKMSSDRCTILRRGKKIATLDVKDVTTEEMAELMVGRPLIQEYEKGAFNPKENILEVENLTLHGKGKDILKSINFHVRSGEIVGIAGIDGNGQTELANALTGLSPISSGLIRLKDKDISRLNIRKRYEAGLSHIPEDRHKFGLVLDFKLSENLVLQEYYKKPYSNYGILNHDIIEEHAKKLVENYDVRSSNSIDTIARSMSGGNQQKAILAREIEREHDLLLAFQPTRGLDVGAIENIHKNLIKERDRDRDVLLISYELEEIFNLSDRILVMYEGEITGSFKTSDITANELGQYMSGSKRSV</sequence>
<dbReference type="GO" id="GO:0016887">
    <property type="term" value="F:ATP hydrolysis activity"/>
    <property type="evidence" value="ECO:0007669"/>
    <property type="project" value="InterPro"/>
</dbReference>
<proteinExistence type="predicted"/>
<reference evidence="10 11" key="1">
    <citation type="submission" date="2019-07" db="EMBL/GenBank/DDBJ databases">
        <title>Genome sequence of Acholeplasma laidlawii strain with increased resistance to erythromycin.</title>
        <authorList>
            <person name="Medvedeva E.S."/>
            <person name="Baranova N.B."/>
            <person name="Siniagina M.N."/>
            <person name="Mouzykantov A."/>
            <person name="Chernova O.A."/>
            <person name="Chernov V.M."/>
        </authorList>
    </citation>
    <scope>NUCLEOTIDE SEQUENCE [LARGE SCALE GENOMIC DNA]</scope>
    <source>
        <strain evidence="10 11">PG8REry</strain>
    </source>
</reference>
<dbReference type="GO" id="GO:0005524">
    <property type="term" value="F:ATP binding"/>
    <property type="evidence" value="ECO:0007669"/>
    <property type="project" value="UniProtKB-KW"/>
</dbReference>
<feature type="domain" description="ABC transporter" evidence="9">
    <location>
        <begin position="2"/>
        <end position="237"/>
    </location>
</feature>
<dbReference type="RefSeq" id="WP_064212110.1">
    <property type="nucleotide sequence ID" value="NZ_JACAOE010000001.1"/>
</dbReference>
<evidence type="ECO:0000256" key="2">
    <source>
        <dbReference type="ARBA" id="ARBA00022448"/>
    </source>
</evidence>
<feature type="domain" description="ABC transporter" evidence="9">
    <location>
        <begin position="254"/>
        <end position="498"/>
    </location>
</feature>
<evidence type="ECO:0000256" key="8">
    <source>
        <dbReference type="ARBA" id="ARBA00023136"/>
    </source>
</evidence>
<evidence type="ECO:0000259" key="9">
    <source>
        <dbReference type="PROSITE" id="PS50893"/>
    </source>
</evidence>
<dbReference type="FunFam" id="3.40.50.300:FF:000127">
    <property type="entry name" value="Ribose import ATP-binding protein RbsA"/>
    <property type="match status" value="1"/>
</dbReference>